<dbReference type="InterPro" id="IPR021858">
    <property type="entry name" value="Fun_TF"/>
</dbReference>
<dbReference type="PROSITE" id="PS00463">
    <property type="entry name" value="ZN2_CY6_FUNGAL_1"/>
    <property type="match status" value="1"/>
</dbReference>
<dbReference type="PROSITE" id="PS50048">
    <property type="entry name" value="ZN2_CY6_FUNGAL_2"/>
    <property type="match status" value="1"/>
</dbReference>
<proteinExistence type="predicted"/>
<dbReference type="InterPro" id="IPR036864">
    <property type="entry name" value="Zn2-C6_fun-type_DNA-bd_sf"/>
</dbReference>
<dbReference type="Gene3D" id="4.10.240.10">
    <property type="entry name" value="Zn(2)-C6 fungal-type DNA-binding domain"/>
    <property type="match status" value="1"/>
</dbReference>
<feature type="compositionally biased region" description="Low complexity" evidence="2">
    <location>
        <begin position="74"/>
        <end position="89"/>
    </location>
</feature>
<dbReference type="AlphaFoldDB" id="A0AAQ3MAP1"/>
<dbReference type="Pfam" id="PF00172">
    <property type="entry name" value="Zn_clus"/>
    <property type="match status" value="1"/>
</dbReference>
<gene>
    <name evidence="4" type="ORF">R9X50_00424200</name>
</gene>
<evidence type="ECO:0000259" key="3">
    <source>
        <dbReference type="PROSITE" id="PS50048"/>
    </source>
</evidence>
<reference evidence="4 5" key="1">
    <citation type="submission" date="2023-11" db="EMBL/GenBank/DDBJ databases">
        <title>An acidophilic fungus is an integral part of prey digestion in a carnivorous sundew plant.</title>
        <authorList>
            <person name="Tsai I.J."/>
        </authorList>
    </citation>
    <scope>NUCLEOTIDE SEQUENCE [LARGE SCALE GENOMIC DNA]</scope>
    <source>
        <strain evidence="4">169a</strain>
    </source>
</reference>
<feature type="domain" description="Zn(2)-C6 fungal-type" evidence="3">
    <location>
        <begin position="10"/>
        <end position="38"/>
    </location>
</feature>
<organism evidence="4 5">
    <name type="scientific">Acrodontium crateriforme</name>
    <dbReference type="NCBI Taxonomy" id="150365"/>
    <lineage>
        <taxon>Eukaryota</taxon>
        <taxon>Fungi</taxon>
        <taxon>Dikarya</taxon>
        <taxon>Ascomycota</taxon>
        <taxon>Pezizomycotina</taxon>
        <taxon>Dothideomycetes</taxon>
        <taxon>Dothideomycetidae</taxon>
        <taxon>Mycosphaerellales</taxon>
        <taxon>Teratosphaeriaceae</taxon>
        <taxon>Acrodontium</taxon>
    </lineage>
</organism>
<keyword evidence="5" id="KW-1185">Reference proteome</keyword>
<keyword evidence="1" id="KW-0539">Nucleus</keyword>
<dbReference type="GO" id="GO:0008270">
    <property type="term" value="F:zinc ion binding"/>
    <property type="evidence" value="ECO:0007669"/>
    <property type="project" value="InterPro"/>
</dbReference>
<evidence type="ECO:0000256" key="2">
    <source>
        <dbReference type="SAM" id="MobiDB-lite"/>
    </source>
</evidence>
<protein>
    <recommendedName>
        <fullName evidence="3">Zn(2)-C6 fungal-type domain-containing protein</fullName>
    </recommendedName>
</protein>
<dbReference type="PANTHER" id="PTHR38111">
    <property type="entry name" value="ZN(2)-C6 FUNGAL-TYPE DOMAIN-CONTAINING PROTEIN-RELATED"/>
    <property type="match status" value="1"/>
</dbReference>
<dbReference type="Pfam" id="PF11951">
    <property type="entry name" value="Fungal_trans_2"/>
    <property type="match status" value="1"/>
</dbReference>
<feature type="region of interest" description="Disordered" evidence="2">
    <location>
        <begin position="68"/>
        <end position="96"/>
    </location>
</feature>
<name>A0AAQ3MAP1_9PEZI</name>
<evidence type="ECO:0000313" key="4">
    <source>
        <dbReference type="EMBL" id="WPH01397.1"/>
    </source>
</evidence>
<dbReference type="InterPro" id="IPR053178">
    <property type="entry name" value="Osmoadaptation_assoc"/>
</dbReference>
<dbReference type="SUPFAM" id="SSF57701">
    <property type="entry name" value="Zn2/Cys6 DNA-binding domain"/>
    <property type="match status" value="1"/>
</dbReference>
<dbReference type="InterPro" id="IPR001138">
    <property type="entry name" value="Zn2Cys6_DnaBD"/>
</dbReference>
<sequence length="522" mass="57835">MVGVPGRSRACQTCKKRRIACDLREPACGQCTSTKRICPGYSRGLIFVQNQKGSHKTKYEKELNLDLTVDSGRKSSPPRSSSSSADSKAWTSQTSSNEEFNSSTLLLTKRQLSPQLPSQVSAAACVQEQLFSTALFTWDGKSSDARNYSPSWMPVLSMLGHCPPVTKAPALACYIAWAGRQNKDRIMVQSSMQLYLQGLNEVQRALNHTSTALDDHVLAGLLSLILYEALECPERTRTAYGWHVDGCMRLVKLRGVVAHRHGLGHALFLAFRTHGILRALELRQPSFLAEAAWSTIPWQIHPKSTYDRLLDILVAGPAIFAKADRMNEGPPNEILGNALALLEQCYMLHLKLESVHTEIQASPFASLCWEIPVSRVSSSDDPDVDDENLFESVFAFQTIEIARDLAFYWSIAALLWSGVADLFSALESAGCGALLENGSAPGGIAFLAVQYRWHEMTRNVLRSFDFCMSPEQIESGPFRISAPLNISIGVLQGRKQCVKEYNWALRARTKLADWLTLLKGIP</sequence>
<dbReference type="PANTHER" id="PTHR38111:SF11">
    <property type="entry name" value="TRANSCRIPTION FACTOR DOMAIN-CONTAINING PROTEIN-RELATED"/>
    <property type="match status" value="1"/>
</dbReference>
<evidence type="ECO:0000256" key="1">
    <source>
        <dbReference type="ARBA" id="ARBA00023242"/>
    </source>
</evidence>
<dbReference type="Proteomes" id="UP001303373">
    <property type="component" value="Chromosome 6"/>
</dbReference>
<evidence type="ECO:0000313" key="5">
    <source>
        <dbReference type="Proteomes" id="UP001303373"/>
    </source>
</evidence>
<dbReference type="CDD" id="cd00067">
    <property type="entry name" value="GAL4"/>
    <property type="match status" value="1"/>
</dbReference>
<dbReference type="SMART" id="SM00066">
    <property type="entry name" value="GAL4"/>
    <property type="match status" value="1"/>
</dbReference>
<dbReference type="GO" id="GO:0000981">
    <property type="term" value="F:DNA-binding transcription factor activity, RNA polymerase II-specific"/>
    <property type="evidence" value="ECO:0007669"/>
    <property type="project" value="InterPro"/>
</dbReference>
<accession>A0AAQ3MAP1</accession>
<dbReference type="EMBL" id="CP138585">
    <property type="protein sequence ID" value="WPH01397.1"/>
    <property type="molecule type" value="Genomic_DNA"/>
</dbReference>